<dbReference type="Pfam" id="PF02566">
    <property type="entry name" value="OsmC"/>
    <property type="match status" value="1"/>
</dbReference>
<evidence type="ECO:0000256" key="1">
    <source>
        <dbReference type="ARBA" id="ARBA00007378"/>
    </source>
</evidence>
<dbReference type="InterPro" id="IPR015946">
    <property type="entry name" value="KH_dom-like_a/b"/>
</dbReference>
<evidence type="ECO:0000313" key="3">
    <source>
        <dbReference type="Proteomes" id="UP000183585"/>
    </source>
</evidence>
<dbReference type="RefSeq" id="WP_074474536.1">
    <property type="nucleotide sequence ID" value="NZ_FMCT01000004.1"/>
</dbReference>
<keyword evidence="3" id="KW-1185">Reference proteome</keyword>
<evidence type="ECO:0000313" key="2">
    <source>
        <dbReference type="EMBL" id="SCF06990.1"/>
    </source>
</evidence>
<dbReference type="InterPro" id="IPR036102">
    <property type="entry name" value="OsmC/Ohrsf"/>
</dbReference>
<reference evidence="3" key="1">
    <citation type="submission" date="2016-06" db="EMBL/GenBank/DDBJ databases">
        <authorList>
            <person name="Varghese N."/>
            <person name="Submissions Spin"/>
        </authorList>
    </citation>
    <scope>NUCLEOTIDE SEQUENCE [LARGE SCALE GENOMIC DNA]</scope>
    <source>
        <strain evidence="3">DSM 43168</strain>
    </source>
</reference>
<dbReference type="SUPFAM" id="SSF82784">
    <property type="entry name" value="OsmC-like"/>
    <property type="match status" value="1"/>
</dbReference>
<dbReference type="EMBL" id="FMCT01000004">
    <property type="protein sequence ID" value="SCF06990.1"/>
    <property type="molecule type" value="Genomic_DNA"/>
</dbReference>
<comment type="similarity">
    <text evidence="1">Belongs to the OsmC/Ohr family.</text>
</comment>
<proteinExistence type="inferred from homology"/>
<dbReference type="Gene3D" id="3.30.300.20">
    <property type="match status" value="1"/>
</dbReference>
<accession>A0A1C4XES4</accession>
<dbReference type="InterPro" id="IPR003718">
    <property type="entry name" value="OsmC/Ohr_fam"/>
</dbReference>
<sequence length="143" mass="14545">MQVLYTANARATGDGRDGHVRTSDGTFDLDLAIPKEMGGAGGAANPEQLFAAGYAACFHSALRLVARRASADVTGSVVDAEVGIGPNGSGGFGLAVTLVVDLPAVPRPAAEQLVEQAHQVCPYSNATRGNVEVALTVREALAA</sequence>
<dbReference type="NCBIfam" id="TIGR03561">
    <property type="entry name" value="organ_hyd_perox"/>
    <property type="match status" value="1"/>
</dbReference>
<dbReference type="STRING" id="47853.TK50_24040"/>
<dbReference type="PANTHER" id="PTHR33797">
    <property type="entry name" value="ORGANIC HYDROPEROXIDE RESISTANCE PROTEIN-LIKE"/>
    <property type="match status" value="1"/>
</dbReference>
<name>A0A1C4XES4_9ACTN</name>
<dbReference type="GO" id="GO:0006979">
    <property type="term" value="P:response to oxidative stress"/>
    <property type="evidence" value="ECO:0007669"/>
    <property type="project" value="InterPro"/>
</dbReference>
<gene>
    <name evidence="2" type="ORF">GA0070563_104429</name>
</gene>
<organism evidence="2 3">
    <name type="scientific">Micromonospora carbonacea</name>
    <dbReference type="NCBI Taxonomy" id="47853"/>
    <lineage>
        <taxon>Bacteria</taxon>
        <taxon>Bacillati</taxon>
        <taxon>Actinomycetota</taxon>
        <taxon>Actinomycetes</taxon>
        <taxon>Micromonosporales</taxon>
        <taxon>Micromonosporaceae</taxon>
        <taxon>Micromonospora</taxon>
    </lineage>
</organism>
<dbReference type="InterPro" id="IPR019953">
    <property type="entry name" value="OHR"/>
</dbReference>
<dbReference type="Gene3D" id="2.20.25.10">
    <property type="match status" value="1"/>
</dbReference>
<dbReference type="AlphaFoldDB" id="A0A1C4XES4"/>
<dbReference type="PANTHER" id="PTHR33797:SF2">
    <property type="entry name" value="ORGANIC HYDROPEROXIDE RESISTANCE PROTEIN-LIKE"/>
    <property type="match status" value="1"/>
</dbReference>
<dbReference type="Proteomes" id="UP000183585">
    <property type="component" value="Unassembled WGS sequence"/>
</dbReference>
<protein>
    <submittedName>
        <fullName evidence="2">Peroxiredoxin, Ohr subfamily</fullName>
    </submittedName>
</protein>